<dbReference type="AlphaFoldDB" id="A0A9W5W6Z9"/>
<accession>A0A9W5W6Z9</accession>
<comment type="caution">
    <text evidence="1">The sequence shown here is derived from an EMBL/GenBank/DDBJ whole genome shotgun (WGS) entry which is preliminary data.</text>
</comment>
<evidence type="ECO:0000313" key="1">
    <source>
        <dbReference type="EMBL" id="EXX86394.1"/>
    </source>
</evidence>
<name>A0A9W5W6Z9_9BACL</name>
<evidence type="ECO:0000313" key="2">
    <source>
        <dbReference type="Proteomes" id="UP000053750"/>
    </source>
</evidence>
<dbReference type="OrthoDB" id="2606646at2"/>
<protein>
    <submittedName>
        <fullName evidence="1">Uncharacterized protein</fullName>
    </submittedName>
</protein>
<organism evidence="1 2">
    <name type="scientific">Paenibacillus darwinianus</name>
    <dbReference type="NCBI Taxonomy" id="1380763"/>
    <lineage>
        <taxon>Bacteria</taxon>
        <taxon>Bacillati</taxon>
        <taxon>Bacillota</taxon>
        <taxon>Bacilli</taxon>
        <taxon>Bacillales</taxon>
        <taxon>Paenibacillaceae</taxon>
        <taxon>Paenibacillus</taxon>
    </lineage>
</organism>
<sequence length="129" mass="14064">MTTKYSRKTGAPAGGFAPFPAGAAEIVLTSVYMDGLTPEDRIVLKPEIGWVKPAYWDTGELEVILREHSPEGPVVYWTLETCFEKALTSESCTVLCSRSEHVYYLSVRSSEARAVITGPYSLQGSVLSG</sequence>
<gene>
    <name evidence="1" type="ORF">BG53_06390</name>
</gene>
<reference evidence="1 2" key="1">
    <citation type="submission" date="2014-02" db="EMBL/GenBank/DDBJ databases">
        <title>Genome sequence of Paenibacillus darwinianus reveals adaptive mechanisms for survival in Antarctic soils.</title>
        <authorList>
            <person name="Dsouza M."/>
            <person name="Taylor M.W."/>
            <person name="Turner S.J."/>
            <person name="Aislabie J."/>
        </authorList>
    </citation>
    <scope>NUCLEOTIDE SEQUENCE [LARGE SCALE GENOMIC DNA]</scope>
    <source>
        <strain evidence="1 2">CE1</strain>
    </source>
</reference>
<dbReference type="RefSeq" id="WP_036584154.1">
    <property type="nucleotide sequence ID" value="NZ_KK082171.1"/>
</dbReference>
<dbReference type="Proteomes" id="UP000053750">
    <property type="component" value="Unassembled WGS sequence"/>
</dbReference>
<keyword evidence="2" id="KW-1185">Reference proteome</keyword>
<proteinExistence type="predicted"/>
<dbReference type="EMBL" id="JFHU01000193">
    <property type="protein sequence ID" value="EXX86394.1"/>
    <property type="molecule type" value="Genomic_DNA"/>
</dbReference>